<dbReference type="InterPro" id="IPR036397">
    <property type="entry name" value="RNaseH_sf"/>
</dbReference>
<dbReference type="InterPro" id="IPR048020">
    <property type="entry name" value="Transpos_IS3"/>
</dbReference>
<evidence type="ECO:0000313" key="3">
    <source>
        <dbReference type="Proteomes" id="UP000662888"/>
    </source>
</evidence>
<dbReference type="PANTHER" id="PTHR46889">
    <property type="entry name" value="TRANSPOSASE INSF FOR INSERTION SEQUENCE IS3B-RELATED"/>
    <property type="match status" value="1"/>
</dbReference>
<dbReference type="InterPro" id="IPR050900">
    <property type="entry name" value="Transposase_IS3/IS150/IS904"/>
</dbReference>
<dbReference type="EMBL" id="CP065053">
    <property type="protein sequence ID" value="QPI48374.1"/>
    <property type="molecule type" value="Genomic_DNA"/>
</dbReference>
<keyword evidence="3" id="KW-1185">Reference proteome</keyword>
<evidence type="ECO:0000259" key="1">
    <source>
        <dbReference type="PROSITE" id="PS50994"/>
    </source>
</evidence>
<dbReference type="InterPro" id="IPR025948">
    <property type="entry name" value="HTH-like_dom"/>
</dbReference>
<name>A0AA48WBB1_9BURK</name>
<evidence type="ECO:0000313" key="2">
    <source>
        <dbReference type="EMBL" id="QPI48374.1"/>
    </source>
</evidence>
<reference evidence="2 3" key="1">
    <citation type="submission" date="2020-11" db="EMBL/GenBank/DDBJ databases">
        <authorList>
            <person name="Sun Q."/>
        </authorList>
    </citation>
    <scope>NUCLEOTIDE SEQUENCE [LARGE SCALE GENOMIC DNA]</scope>
    <source>
        <strain evidence="2 3">P8398</strain>
    </source>
</reference>
<dbReference type="Proteomes" id="UP000662888">
    <property type="component" value="Chromosome"/>
</dbReference>
<dbReference type="Pfam" id="PF00665">
    <property type="entry name" value="rve"/>
    <property type="match status" value="1"/>
</dbReference>
<feature type="domain" description="Integrase catalytic" evidence="1">
    <location>
        <begin position="117"/>
        <end position="182"/>
    </location>
</feature>
<proteinExistence type="predicted"/>
<dbReference type="InterPro" id="IPR012337">
    <property type="entry name" value="RNaseH-like_sf"/>
</dbReference>
<dbReference type="PROSITE" id="PS50994">
    <property type="entry name" value="INTEGRASE"/>
    <property type="match status" value="1"/>
</dbReference>
<dbReference type="SUPFAM" id="SSF53098">
    <property type="entry name" value="Ribonuclease H-like"/>
    <property type="match status" value="1"/>
</dbReference>
<dbReference type="InterPro" id="IPR001584">
    <property type="entry name" value="Integrase_cat-core"/>
</dbReference>
<dbReference type="PANTHER" id="PTHR46889:SF4">
    <property type="entry name" value="TRANSPOSASE INSO FOR INSERTION SEQUENCE ELEMENT IS911B-RELATED"/>
    <property type="match status" value="1"/>
</dbReference>
<organism evidence="2 3">
    <name type="scientific">Massilia antarctica</name>
    <dbReference type="NCBI Taxonomy" id="2765360"/>
    <lineage>
        <taxon>Bacteria</taxon>
        <taxon>Pseudomonadati</taxon>
        <taxon>Pseudomonadota</taxon>
        <taxon>Betaproteobacteria</taxon>
        <taxon>Burkholderiales</taxon>
        <taxon>Oxalobacteraceae</taxon>
        <taxon>Telluria group</taxon>
        <taxon>Massilia</taxon>
    </lineage>
</organism>
<sequence>MKQLRLEYPLTVLCRVFDVSRSGFYAWADGKLSQRAQDDARLKVAIEAIHAQSRQTYGPLRMQPELEAQGFPAGWDRIVRLRRELALRCKQKRKFKATTNSNHDLPVADNLLNQSFAPTRPNEAWVTDITYVATGEGWLYLAGIKDVFTCELVGYAMGERMTQTLTATALWRPCATSAPRPV</sequence>
<dbReference type="Pfam" id="PF13276">
    <property type="entry name" value="HTH_21"/>
    <property type="match status" value="1"/>
</dbReference>
<dbReference type="NCBIfam" id="NF033516">
    <property type="entry name" value="transpos_IS3"/>
    <property type="match status" value="1"/>
</dbReference>
<dbReference type="Gene3D" id="3.30.420.10">
    <property type="entry name" value="Ribonuclease H-like superfamily/Ribonuclease H"/>
    <property type="match status" value="1"/>
</dbReference>
<accession>A0AA48WBB1</accession>
<protein>
    <submittedName>
        <fullName evidence="2">IS3 family transposase</fullName>
    </submittedName>
</protein>
<gene>
    <name evidence="2" type="ORF">IV454_22945</name>
</gene>